<dbReference type="InterPro" id="IPR033749">
    <property type="entry name" value="Polyprenyl_synt_CS"/>
</dbReference>
<comment type="similarity">
    <text evidence="2 6">Belongs to the FPP/GGPP synthase family.</text>
</comment>
<dbReference type="SFLD" id="SFLDS00005">
    <property type="entry name" value="Isoprenoid_Synthase_Type_I"/>
    <property type="match status" value="1"/>
</dbReference>
<keyword evidence="5" id="KW-0460">Magnesium</keyword>
<evidence type="ECO:0000256" key="6">
    <source>
        <dbReference type="RuleBase" id="RU004466"/>
    </source>
</evidence>
<proteinExistence type="inferred from homology"/>
<dbReference type="GO" id="GO:0008299">
    <property type="term" value="P:isoprenoid biosynthetic process"/>
    <property type="evidence" value="ECO:0007669"/>
    <property type="project" value="InterPro"/>
</dbReference>
<comment type="cofactor">
    <cofactor evidence="1">
        <name>Mg(2+)</name>
        <dbReference type="ChEBI" id="CHEBI:18420"/>
    </cofactor>
</comment>
<dbReference type="PROSITE" id="PS00444">
    <property type="entry name" value="POLYPRENYL_SYNTHASE_2"/>
    <property type="match status" value="1"/>
</dbReference>
<dbReference type="Gene3D" id="1.10.600.10">
    <property type="entry name" value="Farnesyl Diphosphate Synthase"/>
    <property type="match status" value="1"/>
</dbReference>
<dbReference type="SFLD" id="SFLDG01017">
    <property type="entry name" value="Polyprenyl_Transferase_Like"/>
    <property type="match status" value="1"/>
</dbReference>
<dbReference type="InterPro" id="IPR008949">
    <property type="entry name" value="Isoprenoid_synthase_dom_sf"/>
</dbReference>
<keyword evidence="3 6" id="KW-0808">Transferase</keyword>
<sequence>MSIGFEQVLFEKRDEVWPVIKKYLDSLVDFPDFCQIPAKYSSMAELHQKMVADYPERKGKYLRPSLVLLTALAMGFPEEKALLTAAAMQTSEDWILNHDDIEDDSLQRRGKPALHKIYSKELAINAGDGLHILMWKMLLDNLKIIGEKKGQQIMEEFYQMLNRTVLGQSVEIKWTQEKKTDLTDKDVLFILESKTGYYTIGGPMRLGAILAGATEKQLADIYEFGKILGRSFQIIDDLLDLTSDFKGLKKQTGNDIYEGKRTIMLVHLFRTVSGEDKKRLMAVMEKPREKKTEKEVLWVIERMKKYKSLEYGKKLAEKFARQAEKIFEKKLGFLKKEPARGQLKAGIDFIIKREY</sequence>
<protein>
    <recommendedName>
        <fullName evidence="9">Polyprenyl synthetase</fullName>
    </recommendedName>
</protein>
<evidence type="ECO:0000256" key="4">
    <source>
        <dbReference type="ARBA" id="ARBA00022723"/>
    </source>
</evidence>
<dbReference type="PANTHER" id="PTHR12001:SF85">
    <property type="entry name" value="SHORT CHAIN ISOPRENYL DIPHOSPHATE SYNTHASE"/>
    <property type="match status" value="1"/>
</dbReference>
<evidence type="ECO:0000313" key="7">
    <source>
        <dbReference type="EMBL" id="PIQ70076.1"/>
    </source>
</evidence>
<evidence type="ECO:0000256" key="1">
    <source>
        <dbReference type="ARBA" id="ARBA00001946"/>
    </source>
</evidence>
<accession>A0A2H0KFQ5</accession>
<evidence type="ECO:0000256" key="5">
    <source>
        <dbReference type="ARBA" id="ARBA00022842"/>
    </source>
</evidence>
<organism evidence="7 8">
    <name type="scientific">Candidatus Shapirobacteria bacterium CG11_big_fil_rev_8_21_14_0_20_40_12</name>
    <dbReference type="NCBI Taxonomy" id="1974889"/>
    <lineage>
        <taxon>Bacteria</taxon>
        <taxon>Candidatus Shapironibacteriota</taxon>
    </lineage>
</organism>
<name>A0A2H0KFQ5_9BACT</name>
<dbReference type="AlphaFoldDB" id="A0A2H0KFQ5"/>
<keyword evidence="4" id="KW-0479">Metal-binding</keyword>
<dbReference type="EMBL" id="PCVI01000038">
    <property type="protein sequence ID" value="PIQ70076.1"/>
    <property type="molecule type" value="Genomic_DNA"/>
</dbReference>
<dbReference type="GO" id="GO:0046872">
    <property type="term" value="F:metal ion binding"/>
    <property type="evidence" value="ECO:0007669"/>
    <property type="project" value="UniProtKB-KW"/>
</dbReference>
<gene>
    <name evidence="7" type="ORF">COV89_02430</name>
</gene>
<comment type="caution">
    <text evidence="7">The sequence shown here is derived from an EMBL/GenBank/DDBJ whole genome shotgun (WGS) entry which is preliminary data.</text>
</comment>
<evidence type="ECO:0008006" key="9">
    <source>
        <dbReference type="Google" id="ProtNLM"/>
    </source>
</evidence>
<dbReference type="SUPFAM" id="SSF48576">
    <property type="entry name" value="Terpenoid synthases"/>
    <property type="match status" value="1"/>
</dbReference>
<reference evidence="7 8" key="1">
    <citation type="submission" date="2017-09" db="EMBL/GenBank/DDBJ databases">
        <title>Depth-based differentiation of microbial function through sediment-hosted aquifers and enrichment of novel symbionts in the deep terrestrial subsurface.</title>
        <authorList>
            <person name="Probst A.J."/>
            <person name="Ladd B."/>
            <person name="Jarett J.K."/>
            <person name="Geller-Mcgrath D.E."/>
            <person name="Sieber C.M."/>
            <person name="Emerson J.B."/>
            <person name="Anantharaman K."/>
            <person name="Thomas B.C."/>
            <person name="Malmstrom R."/>
            <person name="Stieglmeier M."/>
            <person name="Klingl A."/>
            <person name="Woyke T."/>
            <person name="Ryan C.M."/>
            <person name="Banfield J.F."/>
        </authorList>
    </citation>
    <scope>NUCLEOTIDE SEQUENCE [LARGE SCALE GENOMIC DNA]</scope>
    <source>
        <strain evidence="7">CG11_big_fil_rev_8_21_14_0_20_40_12</strain>
    </source>
</reference>
<evidence type="ECO:0000256" key="2">
    <source>
        <dbReference type="ARBA" id="ARBA00006706"/>
    </source>
</evidence>
<dbReference type="PANTHER" id="PTHR12001">
    <property type="entry name" value="GERANYLGERANYL PYROPHOSPHATE SYNTHASE"/>
    <property type="match status" value="1"/>
</dbReference>
<dbReference type="Proteomes" id="UP000231371">
    <property type="component" value="Unassembled WGS sequence"/>
</dbReference>
<dbReference type="InterPro" id="IPR000092">
    <property type="entry name" value="Polyprenyl_synt"/>
</dbReference>
<evidence type="ECO:0000313" key="8">
    <source>
        <dbReference type="Proteomes" id="UP000231371"/>
    </source>
</evidence>
<dbReference type="GO" id="GO:0004659">
    <property type="term" value="F:prenyltransferase activity"/>
    <property type="evidence" value="ECO:0007669"/>
    <property type="project" value="InterPro"/>
</dbReference>
<dbReference type="CDD" id="cd00685">
    <property type="entry name" value="Trans_IPPS_HT"/>
    <property type="match status" value="1"/>
</dbReference>
<evidence type="ECO:0000256" key="3">
    <source>
        <dbReference type="ARBA" id="ARBA00022679"/>
    </source>
</evidence>
<dbReference type="Pfam" id="PF00348">
    <property type="entry name" value="polyprenyl_synt"/>
    <property type="match status" value="1"/>
</dbReference>